<name>A0AAQ3KYD5_9LILI</name>
<keyword evidence="8" id="KW-0812">Transmembrane</keyword>
<sequence>MAGGFISSEAGNRASLYEGRITSYFILACLVGSLGGALFGYDLGISSMGSGASLYSSIITGSMLVVGALVSMAVVDRLGRRFLFIEAGIQMIASMFLCPATSQLSLLNLGSTPGGSRCASSIRFGGVHHYCSRPRNSSNEEEAADNIDEEEEEEDEEGGESCNEENGDAKASKCVVQRGISEEDKVEEADEIGYKVIGPLDSSENPFKPYEPFFAVVQLTLNRVLMMGSRTETIVGRPIVPDAAVHGVVEEHALDAKVIIFKKKRRKNYRRTKGHRQASTLEGWLLHCHAFALMTFRFSNHCGPMLHMNSCHLHISKSVFSVACHLKTHVDSSFVVRSHRCSSSCVDDDLEYPSKTTDHGGCN</sequence>
<dbReference type="InterPro" id="IPR036164">
    <property type="entry name" value="bL21-like_sf"/>
</dbReference>
<keyword evidence="8" id="KW-0472">Membrane</keyword>
<keyword evidence="2" id="KW-0699">rRNA-binding</keyword>
<feature type="region of interest" description="Disordered" evidence="7">
    <location>
        <begin position="131"/>
        <end position="168"/>
    </location>
</feature>
<evidence type="ECO:0000313" key="9">
    <source>
        <dbReference type="EMBL" id="WOL14576.1"/>
    </source>
</evidence>
<evidence type="ECO:0000256" key="5">
    <source>
        <dbReference type="ARBA" id="ARBA00023274"/>
    </source>
</evidence>
<dbReference type="SUPFAM" id="SSF141091">
    <property type="entry name" value="L21p-like"/>
    <property type="match status" value="1"/>
</dbReference>
<evidence type="ECO:0000256" key="7">
    <source>
        <dbReference type="SAM" id="MobiDB-lite"/>
    </source>
</evidence>
<protein>
    <recommendedName>
        <fullName evidence="6">Large ribosomal subunit protein bL21m</fullName>
    </recommendedName>
</protein>
<keyword evidence="5" id="KW-0687">Ribonucleoprotein</keyword>
<dbReference type="Proteomes" id="UP001327560">
    <property type="component" value="Chromosome 7"/>
</dbReference>
<dbReference type="GO" id="GO:0005737">
    <property type="term" value="C:cytoplasm"/>
    <property type="evidence" value="ECO:0007669"/>
    <property type="project" value="UniProtKB-ARBA"/>
</dbReference>
<comment type="similarity">
    <text evidence="1">Belongs to the bacterial ribosomal protein bL21 family.</text>
</comment>
<dbReference type="GO" id="GO:0019843">
    <property type="term" value="F:rRNA binding"/>
    <property type="evidence" value="ECO:0007669"/>
    <property type="project" value="UniProtKB-KW"/>
</dbReference>
<evidence type="ECO:0000256" key="6">
    <source>
        <dbReference type="ARBA" id="ARBA00044129"/>
    </source>
</evidence>
<dbReference type="PROSITE" id="PS01169">
    <property type="entry name" value="RIBOSOMAL_L21"/>
    <property type="match status" value="1"/>
</dbReference>
<evidence type="ECO:0000256" key="3">
    <source>
        <dbReference type="ARBA" id="ARBA00022884"/>
    </source>
</evidence>
<dbReference type="GO" id="GO:0006412">
    <property type="term" value="P:translation"/>
    <property type="evidence" value="ECO:0007669"/>
    <property type="project" value="InterPro"/>
</dbReference>
<dbReference type="GO" id="GO:0005840">
    <property type="term" value="C:ribosome"/>
    <property type="evidence" value="ECO:0007669"/>
    <property type="project" value="UniProtKB-KW"/>
</dbReference>
<feature type="transmembrane region" description="Helical" evidence="8">
    <location>
        <begin position="53"/>
        <end position="75"/>
    </location>
</feature>
<evidence type="ECO:0000256" key="4">
    <source>
        <dbReference type="ARBA" id="ARBA00022980"/>
    </source>
</evidence>
<dbReference type="Pfam" id="PF00829">
    <property type="entry name" value="Ribosomal_L21p"/>
    <property type="match status" value="1"/>
</dbReference>
<dbReference type="AlphaFoldDB" id="A0AAQ3KYD5"/>
<reference evidence="9 10" key="1">
    <citation type="submission" date="2023-10" db="EMBL/GenBank/DDBJ databases">
        <title>Chromosome-scale genome assembly provides insights into flower coloration mechanisms of Canna indica.</title>
        <authorList>
            <person name="Li C."/>
        </authorList>
    </citation>
    <scope>NUCLEOTIDE SEQUENCE [LARGE SCALE GENOMIC DNA]</scope>
    <source>
        <tissue evidence="9">Flower</tissue>
    </source>
</reference>
<dbReference type="InterPro" id="IPR018258">
    <property type="entry name" value="Ribosomal_bL21_CS"/>
</dbReference>
<keyword evidence="4 9" id="KW-0689">Ribosomal protein</keyword>
<dbReference type="EMBL" id="CP136896">
    <property type="protein sequence ID" value="WOL14576.1"/>
    <property type="molecule type" value="Genomic_DNA"/>
</dbReference>
<proteinExistence type="inferred from homology"/>
<dbReference type="GO" id="GO:1990904">
    <property type="term" value="C:ribonucleoprotein complex"/>
    <property type="evidence" value="ECO:0007669"/>
    <property type="project" value="UniProtKB-KW"/>
</dbReference>
<organism evidence="9 10">
    <name type="scientific">Canna indica</name>
    <name type="common">Indian-shot</name>
    <dbReference type="NCBI Taxonomy" id="4628"/>
    <lineage>
        <taxon>Eukaryota</taxon>
        <taxon>Viridiplantae</taxon>
        <taxon>Streptophyta</taxon>
        <taxon>Embryophyta</taxon>
        <taxon>Tracheophyta</taxon>
        <taxon>Spermatophyta</taxon>
        <taxon>Magnoliopsida</taxon>
        <taxon>Liliopsida</taxon>
        <taxon>Zingiberales</taxon>
        <taxon>Cannaceae</taxon>
        <taxon>Canna</taxon>
    </lineage>
</organism>
<evidence type="ECO:0000313" key="10">
    <source>
        <dbReference type="Proteomes" id="UP001327560"/>
    </source>
</evidence>
<accession>A0AAQ3KYD5</accession>
<dbReference type="GO" id="GO:0003735">
    <property type="term" value="F:structural constituent of ribosome"/>
    <property type="evidence" value="ECO:0007669"/>
    <property type="project" value="InterPro"/>
</dbReference>
<dbReference type="PANTHER" id="PTHR21349">
    <property type="entry name" value="50S RIBOSOMAL PROTEIN L21"/>
    <property type="match status" value="1"/>
</dbReference>
<dbReference type="PANTHER" id="PTHR21349:SF0">
    <property type="entry name" value="LARGE RIBOSOMAL SUBUNIT PROTEIN BL21M"/>
    <property type="match status" value="1"/>
</dbReference>
<keyword evidence="10" id="KW-1185">Reference proteome</keyword>
<dbReference type="NCBIfam" id="TIGR00061">
    <property type="entry name" value="L21"/>
    <property type="match status" value="1"/>
</dbReference>
<feature type="transmembrane region" description="Helical" evidence="8">
    <location>
        <begin position="82"/>
        <end position="102"/>
    </location>
</feature>
<gene>
    <name evidence="9" type="ORF">Cni_G23356</name>
</gene>
<evidence type="ECO:0000256" key="8">
    <source>
        <dbReference type="SAM" id="Phobius"/>
    </source>
</evidence>
<keyword evidence="8" id="KW-1133">Transmembrane helix</keyword>
<evidence type="ECO:0000256" key="1">
    <source>
        <dbReference type="ARBA" id="ARBA00008563"/>
    </source>
</evidence>
<dbReference type="InterPro" id="IPR028909">
    <property type="entry name" value="bL21-like"/>
</dbReference>
<evidence type="ECO:0000256" key="2">
    <source>
        <dbReference type="ARBA" id="ARBA00022730"/>
    </source>
</evidence>
<dbReference type="InterPro" id="IPR036259">
    <property type="entry name" value="MFS_trans_sf"/>
</dbReference>
<feature type="transmembrane region" description="Helical" evidence="8">
    <location>
        <begin position="21"/>
        <end position="41"/>
    </location>
</feature>
<dbReference type="InterPro" id="IPR001787">
    <property type="entry name" value="Ribosomal_bL21"/>
</dbReference>
<feature type="compositionally biased region" description="Acidic residues" evidence="7">
    <location>
        <begin position="139"/>
        <end position="166"/>
    </location>
</feature>
<dbReference type="Gene3D" id="1.20.1250.20">
    <property type="entry name" value="MFS general substrate transporter like domains"/>
    <property type="match status" value="1"/>
</dbReference>
<keyword evidence="3" id="KW-0694">RNA-binding</keyword>